<evidence type="ECO:0000313" key="7">
    <source>
        <dbReference type="Proteomes" id="UP001623348"/>
    </source>
</evidence>
<accession>A0ABC9XFJ0</accession>
<feature type="transmembrane region" description="Helical" evidence="5">
    <location>
        <begin position="56"/>
        <end position="81"/>
    </location>
</feature>
<keyword evidence="7" id="KW-1185">Reference proteome</keyword>
<organism evidence="6 7">
    <name type="scientific">Grus japonensis</name>
    <name type="common">Japanese crane</name>
    <name type="synonym">Red-crowned crane</name>
    <dbReference type="NCBI Taxonomy" id="30415"/>
    <lineage>
        <taxon>Eukaryota</taxon>
        <taxon>Metazoa</taxon>
        <taxon>Chordata</taxon>
        <taxon>Craniata</taxon>
        <taxon>Vertebrata</taxon>
        <taxon>Euteleostomi</taxon>
        <taxon>Archelosauria</taxon>
        <taxon>Archosauria</taxon>
        <taxon>Dinosauria</taxon>
        <taxon>Saurischia</taxon>
        <taxon>Theropoda</taxon>
        <taxon>Coelurosauria</taxon>
        <taxon>Aves</taxon>
        <taxon>Neognathae</taxon>
        <taxon>Neoaves</taxon>
        <taxon>Gruiformes</taxon>
        <taxon>Gruidae</taxon>
        <taxon>Grus</taxon>
    </lineage>
</organism>
<keyword evidence="4 5" id="KW-0472">Membrane</keyword>
<name>A0ABC9XFJ0_GRUJA</name>
<evidence type="ECO:0000256" key="5">
    <source>
        <dbReference type="SAM" id="Phobius"/>
    </source>
</evidence>
<evidence type="ECO:0000256" key="2">
    <source>
        <dbReference type="ARBA" id="ARBA00022692"/>
    </source>
</evidence>
<dbReference type="InterPro" id="IPR027359">
    <property type="entry name" value="Volt_channel_dom_sf"/>
</dbReference>
<gene>
    <name evidence="6" type="ORF">GRJ2_002051700</name>
</gene>
<dbReference type="EMBL" id="BAAFJT010000014">
    <property type="protein sequence ID" value="GAB0195864.1"/>
    <property type="molecule type" value="Genomic_DNA"/>
</dbReference>
<comment type="caution">
    <text evidence="6">The sequence shown here is derived from an EMBL/GenBank/DDBJ whole genome shotgun (WGS) entry which is preliminary data.</text>
</comment>
<evidence type="ECO:0000256" key="4">
    <source>
        <dbReference type="ARBA" id="ARBA00023136"/>
    </source>
</evidence>
<dbReference type="PANTHER" id="PTHR47131">
    <property type="entry name" value="CATION CHANNEL SPERM-ASSOCIATED PROTEIN 3"/>
    <property type="match status" value="1"/>
</dbReference>
<evidence type="ECO:0000256" key="1">
    <source>
        <dbReference type="ARBA" id="ARBA00004141"/>
    </source>
</evidence>
<sequence>MPCKQLWVRSSREIDTSEMPERISRMTPAAQPPATEKRQDAKLHASLHLGSRKFTALVSCIVSINVTDAFFIAVYTTKLLLKLYVAPIAYWKSGYNILDATILLITFLPHVLPVDTTTCTHLEGTNQRSPDPSRTQAHQVQQRDEAVSGAWGLTRNPAVWHWQDLTQKYEQDCKAVKAAAVWAKKQKILEKQEKNVSDLVTLEQHKITQGEDFSELLDDIKKTLCHSDIIIMKRFYFTIPFIDLYLPFLDL</sequence>
<dbReference type="Gene3D" id="1.20.120.350">
    <property type="entry name" value="Voltage-gated potassium channels. Chain C"/>
    <property type="match status" value="1"/>
</dbReference>
<dbReference type="PANTHER" id="PTHR47131:SF1">
    <property type="entry name" value="CATION CHANNEL SPERM-ASSOCIATED PROTEIN 3"/>
    <property type="match status" value="1"/>
</dbReference>
<evidence type="ECO:0000313" key="6">
    <source>
        <dbReference type="EMBL" id="GAB0195864.1"/>
    </source>
</evidence>
<keyword evidence="2 5" id="KW-0812">Transmembrane</keyword>
<keyword evidence="3 5" id="KW-1133">Transmembrane helix</keyword>
<dbReference type="GO" id="GO:0016020">
    <property type="term" value="C:membrane"/>
    <property type="evidence" value="ECO:0007669"/>
    <property type="project" value="UniProtKB-SubCell"/>
</dbReference>
<comment type="subcellular location">
    <subcellularLocation>
        <location evidence="1">Membrane</location>
        <topology evidence="1">Multi-pass membrane protein</topology>
    </subcellularLocation>
</comment>
<dbReference type="AlphaFoldDB" id="A0ABC9XFJ0"/>
<dbReference type="Proteomes" id="UP001623348">
    <property type="component" value="Unassembled WGS sequence"/>
</dbReference>
<reference evidence="6 7" key="1">
    <citation type="submission" date="2024-06" db="EMBL/GenBank/DDBJ databases">
        <title>The draft genome of Grus japonensis, version 3.</title>
        <authorList>
            <person name="Nabeshima K."/>
            <person name="Suzuki S."/>
            <person name="Onuma M."/>
        </authorList>
    </citation>
    <scope>NUCLEOTIDE SEQUENCE [LARGE SCALE GENOMIC DNA]</scope>
    <source>
        <strain evidence="6 7">451A</strain>
    </source>
</reference>
<evidence type="ECO:0000256" key="3">
    <source>
        <dbReference type="ARBA" id="ARBA00022989"/>
    </source>
</evidence>
<proteinExistence type="predicted"/>
<protein>
    <submittedName>
        <fullName evidence="6">Cation channel sperm-associated protein 3</fullName>
    </submittedName>
</protein>